<accession>A0AAW2QJJ1</accession>
<sequence length="110" mass="12458">MKNAKPTSVPLAAHFQLSKDQSPKTESEIEHMKYVPYSNAIGSVMYLMVSARPDIAYVVRCLIRYMSNVGFPLGSSQMASKKLNILLPLRPLKKPCGWKEIARKFPAFWL</sequence>
<proteinExistence type="predicted"/>
<reference evidence="1" key="2">
    <citation type="journal article" date="2024" name="Plant">
        <title>Genomic evolution and insights into agronomic trait innovations of Sesamum species.</title>
        <authorList>
            <person name="Miao H."/>
            <person name="Wang L."/>
            <person name="Qu L."/>
            <person name="Liu H."/>
            <person name="Sun Y."/>
            <person name="Le M."/>
            <person name="Wang Q."/>
            <person name="Wei S."/>
            <person name="Zheng Y."/>
            <person name="Lin W."/>
            <person name="Duan Y."/>
            <person name="Cao H."/>
            <person name="Xiong S."/>
            <person name="Wang X."/>
            <person name="Wei L."/>
            <person name="Li C."/>
            <person name="Ma Q."/>
            <person name="Ju M."/>
            <person name="Zhao R."/>
            <person name="Li G."/>
            <person name="Mu C."/>
            <person name="Tian Q."/>
            <person name="Mei H."/>
            <person name="Zhang T."/>
            <person name="Gao T."/>
            <person name="Zhang H."/>
        </authorList>
    </citation>
    <scope>NUCLEOTIDE SEQUENCE</scope>
    <source>
        <strain evidence="1">KEN8</strain>
    </source>
</reference>
<evidence type="ECO:0000313" key="1">
    <source>
        <dbReference type="EMBL" id="KAL0368076.1"/>
    </source>
</evidence>
<gene>
    <name evidence="1" type="ORF">Scaly_1026500</name>
</gene>
<protein>
    <submittedName>
        <fullName evidence="1">Retrovirus-related Pol polyprotein from transposon TNT 1-94</fullName>
    </submittedName>
</protein>
<reference evidence="1" key="1">
    <citation type="submission" date="2020-06" db="EMBL/GenBank/DDBJ databases">
        <authorList>
            <person name="Li T."/>
            <person name="Hu X."/>
            <person name="Zhang T."/>
            <person name="Song X."/>
            <person name="Zhang H."/>
            <person name="Dai N."/>
            <person name="Sheng W."/>
            <person name="Hou X."/>
            <person name="Wei L."/>
        </authorList>
    </citation>
    <scope>NUCLEOTIDE SEQUENCE</scope>
    <source>
        <strain evidence="1">KEN8</strain>
        <tissue evidence="1">Leaf</tissue>
    </source>
</reference>
<organism evidence="1">
    <name type="scientific">Sesamum calycinum</name>
    <dbReference type="NCBI Taxonomy" id="2727403"/>
    <lineage>
        <taxon>Eukaryota</taxon>
        <taxon>Viridiplantae</taxon>
        <taxon>Streptophyta</taxon>
        <taxon>Embryophyta</taxon>
        <taxon>Tracheophyta</taxon>
        <taxon>Spermatophyta</taxon>
        <taxon>Magnoliopsida</taxon>
        <taxon>eudicotyledons</taxon>
        <taxon>Gunneridae</taxon>
        <taxon>Pentapetalae</taxon>
        <taxon>asterids</taxon>
        <taxon>lamiids</taxon>
        <taxon>Lamiales</taxon>
        <taxon>Pedaliaceae</taxon>
        <taxon>Sesamum</taxon>
    </lineage>
</organism>
<name>A0AAW2QJJ1_9LAMI</name>
<dbReference type="EMBL" id="JACGWM010000006">
    <property type="protein sequence ID" value="KAL0368076.1"/>
    <property type="molecule type" value="Genomic_DNA"/>
</dbReference>
<dbReference type="AlphaFoldDB" id="A0AAW2QJJ1"/>
<comment type="caution">
    <text evidence="1">The sequence shown here is derived from an EMBL/GenBank/DDBJ whole genome shotgun (WGS) entry which is preliminary data.</text>
</comment>